<evidence type="ECO:0000313" key="2">
    <source>
        <dbReference type="Proteomes" id="UP000815325"/>
    </source>
</evidence>
<evidence type="ECO:0008006" key="3">
    <source>
        <dbReference type="Google" id="ProtNLM"/>
    </source>
</evidence>
<evidence type="ECO:0000313" key="1">
    <source>
        <dbReference type="EMBL" id="KAF5839567.1"/>
    </source>
</evidence>
<organism evidence="1 2">
    <name type="scientific">Dunaliella salina</name>
    <name type="common">Green alga</name>
    <name type="synonym">Protococcus salinus</name>
    <dbReference type="NCBI Taxonomy" id="3046"/>
    <lineage>
        <taxon>Eukaryota</taxon>
        <taxon>Viridiplantae</taxon>
        <taxon>Chlorophyta</taxon>
        <taxon>core chlorophytes</taxon>
        <taxon>Chlorophyceae</taxon>
        <taxon>CS clade</taxon>
        <taxon>Chlamydomonadales</taxon>
        <taxon>Dunaliellaceae</taxon>
        <taxon>Dunaliella</taxon>
    </lineage>
</organism>
<dbReference type="EMBL" id="MU069539">
    <property type="protein sequence ID" value="KAF5839567.1"/>
    <property type="molecule type" value="Genomic_DNA"/>
</dbReference>
<name>A0ABQ7GY87_DUNSA</name>
<sequence>METKQSGQASPNQQEWHNGMAPASAFSDLTRQQKQIKLTAWIRFKPFGSIGVRCWLHCQYKEVMHKVKFPNVMISTKRSFVYLVKRW</sequence>
<proteinExistence type="predicted"/>
<protein>
    <recommendedName>
        <fullName evidence="3">Encoded protein</fullName>
    </recommendedName>
</protein>
<reference evidence="1" key="1">
    <citation type="submission" date="2017-08" db="EMBL/GenBank/DDBJ databases">
        <authorList>
            <person name="Polle J.E."/>
            <person name="Barry K."/>
            <person name="Cushman J."/>
            <person name="Schmutz J."/>
            <person name="Tran D."/>
            <person name="Hathwaick L.T."/>
            <person name="Yim W.C."/>
            <person name="Jenkins J."/>
            <person name="Mckie-Krisberg Z.M."/>
            <person name="Prochnik S."/>
            <person name="Lindquist E."/>
            <person name="Dockter R.B."/>
            <person name="Adam C."/>
            <person name="Molina H."/>
            <person name="Bunkerborg J."/>
            <person name="Jin E."/>
            <person name="Buchheim M."/>
            <person name="Magnuson J."/>
        </authorList>
    </citation>
    <scope>NUCLEOTIDE SEQUENCE</scope>
    <source>
        <strain evidence="1">CCAP 19/18</strain>
    </source>
</reference>
<dbReference type="Proteomes" id="UP000815325">
    <property type="component" value="Unassembled WGS sequence"/>
</dbReference>
<comment type="caution">
    <text evidence="1">The sequence shown here is derived from an EMBL/GenBank/DDBJ whole genome shotgun (WGS) entry which is preliminary data.</text>
</comment>
<keyword evidence="2" id="KW-1185">Reference proteome</keyword>
<gene>
    <name evidence="1" type="ORF">DUNSADRAFT_442</name>
</gene>
<accession>A0ABQ7GY87</accession>